<organism evidence="1 2">
    <name type="scientific">Crepidotus variabilis</name>
    <dbReference type="NCBI Taxonomy" id="179855"/>
    <lineage>
        <taxon>Eukaryota</taxon>
        <taxon>Fungi</taxon>
        <taxon>Dikarya</taxon>
        <taxon>Basidiomycota</taxon>
        <taxon>Agaricomycotina</taxon>
        <taxon>Agaricomycetes</taxon>
        <taxon>Agaricomycetidae</taxon>
        <taxon>Agaricales</taxon>
        <taxon>Agaricineae</taxon>
        <taxon>Crepidotaceae</taxon>
        <taxon>Crepidotus</taxon>
    </lineage>
</organism>
<dbReference type="EMBL" id="MU157948">
    <property type="protein sequence ID" value="KAF9522376.1"/>
    <property type="molecule type" value="Genomic_DNA"/>
</dbReference>
<dbReference type="AlphaFoldDB" id="A0A9P6JII6"/>
<evidence type="ECO:0000313" key="1">
    <source>
        <dbReference type="EMBL" id="KAF9522376.1"/>
    </source>
</evidence>
<sequence>MVRSSPCFFLSRAKQKSILLTNLIFAQTMRFLAPQSRALSKRTPTLAKSCPVLTSNQDCLLRRTRRVASMCLQL</sequence>
<proteinExistence type="predicted"/>
<keyword evidence="2" id="KW-1185">Reference proteome</keyword>
<dbReference type="Proteomes" id="UP000807306">
    <property type="component" value="Unassembled WGS sequence"/>
</dbReference>
<evidence type="ECO:0000313" key="2">
    <source>
        <dbReference type="Proteomes" id="UP000807306"/>
    </source>
</evidence>
<gene>
    <name evidence="1" type="ORF">CPB83DRAFT_864562</name>
</gene>
<reference evidence="1" key="1">
    <citation type="submission" date="2020-11" db="EMBL/GenBank/DDBJ databases">
        <authorList>
            <consortium name="DOE Joint Genome Institute"/>
            <person name="Ahrendt S."/>
            <person name="Riley R."/>
            <person name="Andreopoulos W."/>
            <person name="Labutti K."/>
            <person name="Pangilinan J."/>
            <person name="Ruiz-Duenas F.J."/>
            <person name="Barrasa J.M."/>
            <person name="Sanchez-Garcia M."/>
            <person name="Camarero S."/>
            <person name="Miyauchi S."/>
            <person name="Serrano A."/>
            <person name="Linde D."/>
            <person name="Babiker R."/>
            <person name="Drula E."/>
            <person name="Ayuso-Fernandez I."/>
            <person name="Pacheco R."/>
            <person name="Padilla G."/>
            <person name="Ferreira P."/>
            <person name="Barriuso J."/>
            <person name="Kellner H."/>
            <person name="Castanera R."/>
            <person name="Alfaro M."/>
            <person name="Ramirez L."/>
            <person name="Pisabarro A.G."/>
            <person name="Kuo A."/>
            <person name="Tritt A."/>
            <person name="Lipzen A."/>
            <person name="He G."/>
            <person name="Yan M."/>
            <person name="Ng V."/>
            <person name="Cullen D."/>
            <person name="Martin F."/>
            <person name="Rosso M.-N."/>
            <person name="Henrissat B."/>
            <person name="Hibbett D."/>
            <person name="Martinez A.T."/>
            <person name="Grigoriev I.V."/>
        </authorList>
    </citation>
    <scope>NUCLEOTIDE SEQUENCE</scope>
    <source>
        <strain evidence="1">CBS 506.95</strain>
    </source>
</reference>
<name>A0A9P6JII6_9AGAR</name>
<accession>A0A9P6JII6</accession>
<comment type="caution">
    <text evidence="1">The sequence shown here is derived from an EMBL/GenBank/DDBJ whole genome shotgun (WGS) entry which is preliminary data.</text>
</comment>
<protein>
    <submittedName>
        <fullName evidence="1">Uncharacterized protein</fullName>
    </submittedName>
</protein>